<keyword evidence="1" id="KW-0812">Transmembrane</keyword>
<feature type="transmembrane region" description="Helical" evidence="1">
    <location>
        <begin position="34"/>
        <end position="53"/>
    </location>
</feature>
<dbReference type="InterPro" id="IPR036691">
    <property type="entry name" value="Endo/exonu/phosph_ase_sf"/>
</dbReference>
<evidence type="ECO:0000259" key="2">
    <source>
        <dbReference type="Pfam" id="PF03372"/>
    </source>
</evidence>
<keyword evidence="3" id="KW-0255">Endonuclease</keyword>
<proteinExistence type="predicted"/>
<accession>A0ABU4B6S4</accession>
<keyword evidence="3" id="KW-0540">Nuclease</keyword>
<dbReference type="Gene3D" id="3.60.10.10">
    <property type="entry name" value="Endonuclease/exonuclease/phosphatase"/>
    <property type="match status" value="1"/>
</dbReference>
<feature type="transmembrane region" description="Helical" evidence="1">
    <location>
        <begin position="59"/>
        <end position="80"/>
    </location>
</feature>
<keyword evidence="1" id="KW-0472">Membrane</keyword>
<dbReference type="Pfam" id="PF03372">
    <property type="entry name" value="Exo_endo_phos"/>
    <property type="match status" value="1"/>
</dbReference>
<name>A0ABU4B6S4_9NOCA</name>
<keyword evidence="1" id="KW-1133">Transmembrane helix</keyword>
<reference evidence="3 4" key="1">
    <citation type="submission" date="2023-10" db="EMBL/GenBank/DDBJ databases">
        <title>Development of a sustainable strategy for remediation of hydrocarbon-contaminated territories based on the waste exchange concept.</title>
        <authorList>
            <person name="Krivoruchko A."/>
        </authorList>
    </citation>
    <scope>NUCLEOTIDE SEQUENCE [LARGE SCALE GENOMIC DNA]</scope>
    <source>
        <strain evidence="3 4">IEGM 1323</strain>
    </source>
</reference>
<dbReference type="Proteomes" id="UP001185755">
    <property type="component" value="Unassembled WGS sequence"/>
</dbReference>
<keyword evidence="3" id="KW-0378">Hydrolase</keyword>
<comment type="caution">
    <text evidence="3">The sequence shown here is derived from an EMBL/GenBank/DDBJ whole genome shotgun (WGS) entry which is preliminary data.</text>
</comment>
<organism evidence="3 4">
    <name type="scientific">Rhodococcoides yunnanense</name>
    <dbReference type="NCBI Taxonomy" id="278209"/>
    <lineage>
        <taxon>Bacteria</taxon>
        <taxon>Bacillati</taxon>
        <taxon>Actinomycetota</taxon>
        <taxon>Actinomycetes</taxon>
        <taxon>Mycobacteriales</taxon>
        <taxon>Nocardiaceae</taxon>
        <taxon>Rhodococcoides</taxon>
    </lineage>
</organism>
<dbReference type="EMBL" id="JAWLJX010000001">
    <property type="protein sequence ID" value="MDV6259890.1"/>
    <property type="molecule type" value="Genomic_DNA"/>
</dbReference>
<dbReference type="SUPFAM" id="SSF56219">
    <property type="entry name" value="DNase I-like"/>
    <property type="match status" value="1"/>
</dbReference>
<dbReference type="GO" id="GO:0004519">
    <property type="term" value="F:endonuclease activity"/>
    <property type="evidence" value="ECO:0007669"/>
    <property type="project" value="UniProtKB-KW"/>
</dbReference>
<feature type="transmembrane region" description="Helical" evidence="1">
    <location>
        <begin position="87"/>
        <end position="108"/>
    </location>
</feature>
<gene>
    <name evidence="3" type="ORF">R3P96_00920</name>
</gene>
<evidence type="ECO:0000313" key="4">
    <source>
        <dbReference type="Proteomes" id="UP001185755"/>
    </source>
</evidence>
<sequence length="335" mass="35105">MASVDNAGHIHAQLGHATGGTAAMRRFIRTAAQVVGWALVAATLGVFAVRQVGVTEITFVALVVGAPYLGAASLAAVILFAASRARIGSAVAVVLTIAVVGVQVPMFLADGPDNSGPELSLLTVNVAHGDADAAAIVDAVRDNDVDILAVQELTPEEVTDLQAAGIDQLLPFSFTAALPVADGTGLWSRTPLTEGTRLDNFGFVPVQARTTIDGQDLTLVSFHAMSPATPRHTTEWDADLARMRSIMETYQDTAIIAGDFNATNDHRQFRTLASSPFSDAADAAGAGLFRTFPSERPLARLDHVVTSETVRALSVQPLAIPDSDHLAVLAELQLP</sequence>
<evidence type="ECO:0000256" key="1">
    <source>
        <dbReference type="SAM" id="Phobius"/>
    </source>
</evidence>
<dbReference type="InterPro" id="IPR005135">
    <property type="entry name" value="Endo/exonuclease/phosphatase"/>
</dbReference>
<keyword evidence="4" id="KW-1185">Reference proteome</keyword>
<protein>
    <submittedName>
        <fullName evidence="3">Endonuclease/exonuclease/phosphatase family protein</fullName>
    </submittedName>
</protein>
<feature type="domain" description="Endonuclease/exonuclease/phosphatase" evidence="2">
    <location>
        <begin position="122"/>
        <end position="325"/>
    </location>
</feature>
<evidence type="ECO:0000313" key="3">
    <source>
        <dbReference type="EMBL" id="MDV6259890.1"/>
    </source>
</evidence>